<name>A0A839S1H3_9PSEU</name>
<proteinExistence type="predicted"/>
<dbReference type="GO" id="GO:0000155">
    <property type="term" value="F:phosphorelay sensor kinase activity"/>
    <property type="evidence" value="ECO:0007669"/>
    <property type="project" value="InterPro"/>
</dbReference>
<protein>
    <submittedName>
        <fullName evidence="6">Two-component system sensor histidine kinase DesK</fullName>
        <ecNumber evidence="6">2.7.13.3</ecNumber>
    </submittedName>
</protein>
<keyword evidence="4" id="KW-0472">Membrane</keyword>
<evidence type="ECO:0000256" key="3">
    <source>
        <dbReference type="ARBA" id="ARBA00023012"/>
    </source>
</evidence>
<dbReference type="AlphaFoldDB" id="A0A839S1H3"/>
<keyword evidence="4" id="KW-0812">Transmembrane</keyword>
<feature type="transmembrane region" description="Helical" evidence="4">
    <location>
        <begin position="75"/>
        <end position="104"/>
    </location>
</feature>
<evidence type="ECO:0000256" key="2">
    <source>
        <dbReference type="ARBA" id="ARBA00022777"/>
    </source>
</evidence>
<dbReference type="InterPro" id="IPR011712">
    <property type="entry name" value="Sig_transdc_His_kin_sub3_dim/P"/>
</dbReference>
<keyword evidence="7" id="KW-1185">Reference proteome</keyword>
<dbReference type="Gene3D" id="3.30.565.10">
    <property type="entry name" value="Histidine kinase-like ATPase, C-terminal domain"/>
    <property type="match status" value="1"/>
</dbReference>
<dbReference type="EC" id="2.7.13.3" evidence="6"/>
<evidence type="ECO:0000313" key="7">
    <source>
        <dbReference type="Proteomes" id="UP000550714"/>
    </source>
</evidence>
<dbReference type="PANTHER" id="PTHR24421">
    <property type="entry name" value="NITRATE/NITRITE SENSOR PROTEIN NARX-RELATED"/>
    <property type="match status" value="1"/>
</dbReference>
<keyword evidence="1 6" id="KW-0808">Transferase</keyword>
<feature type="transmembrane region" description="Helical" evidence="4">
    <location>
        <begin position="34"/>
        <end position="54"/>
    </location>
</feature>
<organism evidence="6 7">
    <name type="scientific">Prauserella isguenensis</name>
    <dbReference type="NCBI Taxonomy" id="1470180"/>
    <lineage>
        <taxon>Bacteria</taxon>
        <taxon>Bacillati</taxon>
        <taxon>Actinomycetota</taxon>
        <taxon>Actinomycetes</taxon>
        <taxon>Pseudonocardiales</taxon>
        <taxon>Pseudonocardiaceae</taxon>
        <taxon>Prauserella</taxon>
    </lineage>
</organism>
<evidence type="ECO:0000256" key="1">
    <source>
        <dbReference type="ARBA" id="ARBA00022679"/>
    </source>
</evidence>
<dbReference type="RefSeq" id="WP_183654228.1">
    <property type="nucleotide sequence ID" value="NZ_JACHWU010000003.1"/>
</dbReference>
<accession>A0A839S1H3</accession>
<feature type="domain" description="Signal transduction histidine kinase subgroup 3 dimerisation and phosphoacceptor" evidence="5">
    <location>
        <begin position="172"/>
        <end position="236"/>
    </location>
</feature>
<keyword evidence="2 6" id="KW-0418">Kinase</keyword>
<keyword evidence="3" id="KW-0902">Two-component regulatory system</keyword>
<dbReference type="Pfam" id="PF07730">
    <property type="entry name" value="HisKA_3"/>
    <property type="match status" value="1"/>
</dbReference>
<comment type="caution">
    <text evidence="6">The sequence shown here is derived from an EMBL/GenBank/DDBJ whole genome shotgun (WGS) entry which is preliminary data.</text>
</comment>
<feature type="transmembrane region" description="Helical" evidence="4">
    <location>
        <begin position="110"/>
        <end position="127"/>
    </location>
</feature>
<sequence length="356" mass="37968">MGIRIYRLLYAGVWLVFLAVPVTSAVTADVPGGLQVLAVAATACFAVLYLELFWQDVEGDEAPHGGHRFAGRMAVLVVLAGLAVPAAGYTAVTYACFLTAALVFTLPLRSGLVGGVAVWVAACLLALPFAETPWPLFGTGLGVLFIVVIRLADHFEHRQLDAREELRHAAQRDAIARDVHDVLGHSLTVLSIRAQLARKMIDLDPERAREEIDRIDSLARESLGQVRSTVARLRTPLLASELETAREALAAAGITADVDVHTVEDGEAELFAWALREAVTNVVRHSGASTCRVSVRPGMLRVEDDGVGTCDGTAFAAGSGLRGLRERAATAGARLTVSARSDDHERPGTVLEVGRA</sequence>
<evidence type="ECO:0000259" key="5">
    <source>
        <dbReference type="Pfam" id="PF07730"/>
    </source>
</evidence>
<dbReference type="InterPro" id="IPR050482">
    <property type="entry name" value="Sensor_HK_TwoCompSys"/>
</dbReference>
<keyword evidence="4" id="KW-1133">Transmembrane helix</keyword>
<dbReference type="PANTHER" id="PTHR24421:SF63">
    <property type="entry name" value="SENSOR HISTIDINE KINASE DESK"/>
    <property type="match status" value="1"/>
</dbReference>
<dbReference type="Gene3D" id="1.20.5.1930">
    <property type="match status" value="1"/>
</dbReference>
<dbReference type="Proteomes" id="UP000550714">
    <property type="component" value="Unassembled WGS sequence"/>
</dbReference>
<dbReference type="CDD" id="cd16917">
    <property type="entry name" value="HATPase_UhpB-NarQ-NarX-like"/>
    <property type="match status" value="1"/>
</dbReference>
<evidence type="ECO:0000256" key="4">
    <source>
        <dbReference type="SAM" id="Phobius"/>
    </source>
</evidence>
<feature type="transmembrane region" description="Helical" evidence="4">
    <location>
        <begin position="134"/>
        <end position="152"/>
    </location>
</feature>
<gene>
    <name evidence="6" type="ORF">FHS23_002687</name>
</gene>
<dbReference type="SUPFAM" id="SSF55874">
    <property type="entry name" value="ATPase domain of HSP90 chaperone/DNA topoisomerase II/histidine kinase"/>
    <property type="match status" value="1"/>
</dbReference>
<dbReference type="GO" id="GO:0046983">
    <property type="term" value="F:protein dimerization activity"/>
    <property type="evidence" value="ECO:0007669"/>
    <property type="project" value="InterPro"/>
</dbReference>
<dbReference type="InterPro" id="IPR036890">
    <property type="entry name" value="HATPase_C_sf"/>
</dbReference>
<dbReference type="GO" id="GO:0016020">
    <property type="term" value="C:membrane"/>
    <property type="evidence" value="ECO:0007669"/>
    <property type="project" value="InterPro"/>
</dbReference>
<evidence type="ECO:0000313" key="6">
    <source>
        <dbReference type="EMBL" id="MBB3051658.1"/>
    </source>
</evidence>
<dbReference type="EMBL" id="JACHWU010000003">
    <property type="protein sequence ID" value="MBB3051658.1"/>
    <property type="molecule type" value="Genomic_DNA"/>
</dbReference>
<reference evidence="6 7" key="1">
    <citation type="submission" date="2020-08" db="EMBL/GenBank/DDBJ databases">
        <title>Genomic Encyclopedia of Type Strains, Phase III (KMG-III): the genomes of soil and plant-associated and newly described type strains.</title>
        <authorList>
            <person name="Whitman W."/>
        </authorList>
    </citation>
    <scope>NUCLEOTIDE SEQUENCE [LARGE SCALE GENOMIC DNA]</scope>
    <source>
        <strain evidence="6 7">CECT 8577</strain>
    </source>
</reference>